<dbReference type="RefSeq" id="WP_276131190.1">
    <property type="nucleotide sequence ID" value="NZ_JBHLUU010000022.1"/>
</dbReference>
<proteinExistence type="predicted"/>
<dbReference type="EMBL" id="JBHLUU010000022">
    <property type="protein sequence ID" value="MFC0475009.1"/>
    <property type="molecule type" value="Genomic_DNA"/>
</dbReference>
<gene>
    <name evidence="1" type="ORF">ACFFHF_07035</name>
</gene>
<protein>
    <submittedName>
        <fullName evidence="1">Uncharacterized protein</fullName>
    </submittedName>
</protein>
<organism evidence="1 2">
    <name type="scientific">Robertmurraya beringensis</name>
    <dbReference type="NCBI Taxonomy" id="641660"/>
    <lineage>
        <taxon>Bacteria</taxon>
        <taxon>Bacillati</taxon>
        <taxon>Bacillota</taxon>
        <taxon>Bacilli</taxon>
        <taxon>Bacillales</taxon>
        <taxon>Bacillaceae</taxon>
        <taxon>Robertmurraya</taxon>
    </lineage>
</organism>
<accession>A0ABV6KNV8</accession>
<evidence type="ECO:0000313" key="2">
    <source>
        <dbReference type="Proteomes" id="UP001589738"/>
    </source>
</evidence>
<sequence>MRLIKADIDELLESTRDLTEDEGFSFITTIEIDHLLENTQDW</sequence>
<reference evidence="1 2" key="1">
    <citation type="submission" date="2024-09" db="EMBL/GenBank/DDBJ databases">
        <authorList>
            <person name="Sun Q."/>
            <person name="Mori K."/>
        </authorList>
    </citation>
    <scope>NUCLEOTIDE SEQUENCE [LARGE SCALE GENOMIC DNA]</scope>
    <source>
        <strain evidence="1 2">CGMCC 1.9126</strain>
    </source>
</reference>
<dbReference type="Proteomes" id="UP001589738">
    <property type="component" value="Unassembled WGS sequence"/>
</dbReference>
<keyword evidence="2" id="KW-1185">Reference proteome</keyword>
<name>A0ABV6KNV8_9BACI</name>
<evidence type="ECO:0000313" key="1">
    <source>
        <dbReference type="EMBL" id="MFC0475009.1"/>
    </source>
</evidence>
<comment type="caution">
    <text evidence="1">The sequence shown here is derived from an EMBL/GenBank/DDBJ whole genome shotgun (WGS) entry which is preliminary data.</text>
</comment>